<keyword evidence="2" id="KW-1185">Reference proteome</keyword>
<accession>A0A4P6JWF2</accession>
<name>A0A4P6JWF2_KTERU</name>
<sequence length="67" mass="7517">MKKLPPVLDQMRPFVASLKELIAIGDAIHVYAMATQHGLIPKDISKQVLPVLESFHARIVRQLGEEK</sequence>
<dbReference type="Proteomes" id="UP000290365">
    <property type="component" value="Chromosome"/>
</dbReference>
<evidence type="ECO:0000313" key="1">
    <source>
        <dbReference type="EMBL" id="QBD80027.1"/>
    </source>
</evidence>
<dbReference type="EMBL" id="CP035758">
    <property type="protein sequence ID" value="QBD80027.1"/>
    <property type="molecule type" value="Genomic_DNA"/>
</dbReference>
<dbReference type="KEGG" id="kbs:EPA93_30210"/>
<protein>
    <submittedName>
        <fullName evidence="1">Uncharacterized protein</fullName>
    </submittedName>
</protein>
<reference evidence="1 2" key="1">
    <citation type="submission" date="2019-01" db="EMBL/GenBank/DDBJ databases">
        <title>Ktedonosporobacter rubrisoli SCAWS-G2.</title>
        <authorList>
            <person name="Huang Y."/>
            <person name="Yan B."/>
        </authorList>
    </citation>
    <scope>NUCLEOTIDE SEQUENCE [LARGE SCALE GENOMIC DNA]</scope>
    <source>
        <strain evidence="1 2">SCAWS-G2</strain>
    </source>
</reference>
<evidence type="ECO:0000313" key="2">
    <source>
        <dbReference type="Proteomes" id="UP000290365"/>
    </source>
</evidence>
<dbReference type="RefSeq" id="WP_129891093.1">
    <property type="nucleotide sequence ID" value="NZ_CP035758.1"/>
</dbReference>
<organism evidence="1 2">
    <name type="scientific">Ktedonosporobacter rubrisoli</name>
    <dbReference type="NCBI Taxonomy" id="2509675"/>
    <lineage>
        <taxon>Bacteria</taxon>
        <taxon>Bacillati</taxon>
        <taxon>Chloroflexota</taxon>
        <taxon>Ktedonobacteria</taxon>
        <taxon>Ktedonobacterales</taxon>
        <taxon>Ktedonosporobacteraceae</taxon>
        <taxon>Ktedonosporobacter</taxon>
    </lineage>
</organism>
<gene>
    <name evidence="1" type="ORF">EPA93_30210</name>
</gene>
<proteinExistence type="predicted"/>
<dbReference type="AlphaFoldDB" id="A0A4P6JWF2"/>